<reference evidence="1" key="1">
    <citation type="submission" date="2018-02" db="EMBL/GenBank/DDBJ databases">
        <title>Rhizophora mucronata_Transcriptome.</title>
        <authorList>
            <person name="Meera S.P."/>
            <person name="Sreeshan A."/>
            <person name="Augustine A."/>
        </authorList>
    </citation>
    <scope>NUCLEOTIDE SEQUENCE</scope>
    <source>
        <tissue evidence="1">Leaf</tissue>
    </source>
</reference>
<dbReference type="EMBL" id="GGEC01085666">
    <property type="protein sequence ID" value="MBX66150.1"/>
    <property type="molecule type" value="Transcribed_RNA"/>
</dbReference>
<evidence type="ECO:0000313" key="1">
    <source>
        <dbReference type="EMBL" id="MBX66150.1"/>
    </source>
</evidence>
<protein>
    <submittedName>
        <fullName evidence="1">Uncharacterized protein</fullName>
    </submittedName>
</protein>
<sequence length="23" mass="2838">MLHFQDVKEYFTWAIPKAMQIQL</sequence>
<organism evidence="1">
    <name type="scientific">Rhizophora mucronata</name>
    <name type="common">Asiatic mangrove</name>
    <dbReference type="NCBI Taxonomy" id="61149"/>
    <lineage>
        <taxon>Eukaryota</taxon>
        <taxon>Viridiplantae</taxon>
        <taxon>Streptophyta</taxon>
        <taxon>Embryophyta</taxon>
        <taxon>Tracheophyta</taxon>
        <taxon>Spermatophyta</taxon>
        <taxon>Magnoliopsida</taxon>
        <taxon>eudicotyledons</taxon>
        <taxon>Gunneridae</taxon>
        <taxon>Pentapetalae</taxon>
        <taxon>rosids</taxon>
        <taxon>fabids</taxon>
        <taxon>Malpighiales</taxon>
        <taxon>Rhizophoraceae</taxon>
        <taxon>Rhizophora</taxon>
    </lineage>
</organism>
<accession>A0A2P2QGI4</accession>
<name>A0A2P2QGI4_RHIMU</name>
<dbReference type="AlphaFoldDB" id="A0A2P2QGI4"/>
<proteinExistence type="predicted"/>